<feature type="compositionally biased region" description="Basic and acidic residues" evidence="1">
    <location>
        <begin position="131"/>
        <end position="148"/>
    </location>
</feature>
<organism evidence="2 3">
    <name type="scientific">Candidatus Dojkabacteria bacterium</name>
    <dbReference type="NCBI Taxonomy" id="2099670"/>
    <lineage>
        <taxon>Bacteria</taxon>
        <taxon>Candidatus Dojkabacteria</taxon>
    </lineage>
</organism>
<gene>
    <name evidence="2" type="ORF">KC678_04470</name>
</gene>
<reference evidence="2" key="1">
    <citation type="submission" date="2020-04" db="EMBL/GenBank/DDBJ databases">
        <authorList>
            <person name="Zhang T."/>
        </authorList>
    </citation>
    <scope>NUCLEOTIDE SEQUENCE</scope>
    <source>
        <strain evidence="2">HKST-UBA13</strain>
    </source>
</reference>
<dbReference type="EMBL" id="JAGQLJ010000114">
    <property type="protein sequence ID" value="MCA9381494.1"/>
    <property type="molecule type" value="Genomic_DNA"/>
</dbReference>
<reference evidence="2" key="2">
    <citation type="journal article" date="2021" name="Microbiome">
        <title>Successional dynamics and alternative stable states in a saline activated sludge microbial community over 9 years.</title>
        <authorList>
            <person name="Wang Y."/>
            <person name="Ye J."/>
            <person name="Ju F."/>
            <person name="Liu L."/>
            <person name="Boyd J.A."/>
            <person name="Deng Y."/>
            <person name="Parks D.H."/>
            <person name="Jiang X."/>
            <person name="Yin X."/>
            <person name="Woodcroft B.J."/>
            <person name="Tyson G.W."/>
            <person name="Hugenholtz P."/>
            <person name="Polz M.F."/>
            <person name="Zhang T."/>
        </authorList>
    </citation>
    <scope>NUCLEOTIDE SEQUENCE</scope>
    <source>
        <strain evidence="2">HKST-UBA13</strain>
    </source>
</reference>
<evidence type="ECO:0000256" key="1">
    <source>
        <dbReference type="SAM" id="MobiDB-lite"/>
    </source>
</evidence>
<dbReference type="AlphaFoldDB" id="A0A955RH47"/>
<name>A0A955RH47_9BACT</name>
<accession>A0A955RH47</accession>
<proteinExistence type="predicted"/>
<feature type="compositionally biased region" description="Basic and acidic residues" evidence="1">
    <location>
        <begin position="57"/>
        <end position="113"/>
    </location>
</feature>
<evidence type="ECO:0000313" key="2">
    <source>
        <dbReference type="EMBL" id="MCA9381494.1"/>
    </source>
</evidence>
<evidence type="ECO:0000313" key="3">
    <source>
        <dbReference type="Proteomes" id="UP000775877"/>
    </source>
</evidence>
<feature type="region of interest" description="Disordered" evidence="1">
    <location>
        <begin position="57"/>
        <end position="148"/>
    </location>
</feature>
<protein>
    <submittedName>
        <fullName evidence="2">Uncharacterized protein</fullName>
    </submittedName>
</protein>
<sequence>MHKRKDGKIIASLTEVKNKTGDIFALVDEFGEVTLTSYNKPKYRIIKVDIMETLKIDEEKEQSESESKEEKKSVMKKVADAIKPTKAEEPAKVEPEVTEVKEEAPEPVEKSEPVAETSSTESEVDLQVWDRNSKGEKTFTKDALKPLQ</sequence>
<dbReference type="Proteomes" id="UP000775877">
    <property type="component" value="Unassembled WGS sequence"/>
</dbReference>
<comment type="caution">
    <text evidence="2">The sequence shown here is derived from an EMBL/GenBank/DDBJ whole genome shotgun (WGS) entry which is preliminary data.</text>
</comment>